<organism evidence="2 3">
    <name type="scientific">Ditylenchus dipsaci</name>
    <dbReference type="NCBI Taxonomy" id="166011"/>
    <lineage>
        <taxon>Eukaryota</taxon>
        <taxon>Metazoa</taxon>
        <taxon>Ecdysozoa</taxon>
        <taxon>Nematoda</taxon>
        <taxon>Chromadorea</taxon>
        <taxon>Rhabditida</taxon>
        <taxon>Tylenchina</taxon>
        <taxon>Tylenchomorpha</taxon>
        <taxon>Sphaerularioidea</taxon>
        <taxon>Anguinidae</taxon>
        <taxon>Anguininae</taxon>
        <taxon>Ditylenchus</taxon>
    </lineage>
</organism>
<keyword evidence="2" id="KW-1185">Reference proteome</keyword>
<evidence type="ECO:0000313" key="3">
    <source>
        <dbReference type="WBParaSite" id="jg4518"/>
    </source>
</evidence>
<sequence length="108" mass="12868">MAAAPSSSSSKFYRRLDHTTLEVEESNGKEYRQEEKEEEYFYIHPRPLSQASESATIHFLTDDREEIEQHRRQEGGQWPARDTNSKNYVKEQDEVYLRERVPENEVMD</sequence>
<dbReference type="WBParaSite" id="jg4518">
    <property type="protein sequence ID" value="jg4518"/>
    <property type="gene ID" value="jg4518"/>
</dbReference>
<proteinExistence type="predicted"/>
<reference evidence="3" key="1">
    <citation type="submission" date="2022-11" db="UniProtKB">
        <authorList>
            <consortium name="WormBaseParasite"/>
        </authorList>
    </citation>
    <scope>IDENTIFICATION</scope>
</reference>
<feature type="compositionally biased region" description="Basic and acidic residues" evidence="1">
    <location>
        <begin position="14"/>
        <end position="36"/>
    </location>
</feature>
<feature type="region of interest" description="Disordered" evidence="1">
    <location>
        <begin position="68"/>
        <end position="87"/>
    </location>
</feature>
<dbReference type="AlphaFoldDB" id="A0A915EBW5"/>
<evidence type="ECO:0000256" key="1">
    <source>
        <dbReference type="SAM" id="MobiDB-lite"/>
    </source>
</evidence>
<feature type="compositionally biased region" description="Polar residues" evidence="1">
    <location>
        <begin position="1"/>
        <end position="11"/>
    </location>
</feature>
<evidence type="ECO:0000313" key="2">
    <source>
        <dbReference type="Proteomes" id="UP000887574"/>
    </source>
</evidence>
<feature type="region of interest" description="Disordered" evidence="1">
    <location>
        <begin position="1"/>
        <end position="36"/>
    </location>
</feature>
<dbReference type="Proteomes" id="UP000887574">
    <property type="component" value="Unplaced"/>
</dbReference>
<name>A0A915EBW5_9BILA</name>
<protein>
    <submittedName>
        <fullName evidence="3">Uncharacterized protein</fullName>
    </submittedName>
</protein>
<accession>A0A915EBW5</accession>